<comment type="similarity">
    <text evidence="1 2">Belongs to the actin family.</text>
</comment>
<dbReference type="FunFam" id="3.90.640.10:FF:000007">
    <property type="entry name" value="Actin like 7B"/>
    <property type="match status" value="1"/>
</dbReference>
<dbReference type="AlphaFoldDB" id="E4WYN2"/>
<evidence type="ECO:0000313" key="3">
    <source>
        <dbReference type="EMBL" id="CBY22796.1"/>
    </source>
</evidence>
<dbReference type="OrthoDB" id="5132116at2759"/>
<dbReference type="EMBL" id="FN654896">
    <property type="protein sequence ID" value="CBY37086.1"/>
    <property type="molecule type" value="Genomic_DNA"/>
</dbReference>
<dbReference type="PANTHER" id="PTHR11937">
    <property type="entry name" value="ACTIN"/>
    <property type="match status" value="1"/>
</dbReference>
<evidence type="ECO:0000313" key="5">
    <source>
        <dbReference type="Proteomes" id="UP000001307"/>
    </source>
</evidence>
<keyword evidence="5" id="KW-1185">Reference proteome</keyword>
<sequence length="330" mass="37485">MDQTHYLNNEIASNWEDLIFSYPKINCQSLNQEEVEIIWERAFLEGIGEFPNRRDLILTEDLLAPLSSSAFYAELAFESFNISRFMTTSVAPLSLYAAGKVTGVSVHGGDLTTTICSVFDGIILPLQTKRFEVSGRQLTDYLTRLMTERGYNFMSSSRDFEFAKRIKESLCYVSPYIQNDRKNKRLLREFYEKSFDLPDGERITLGDERFRCPEAMFNPAVLGKNDEGIHDVLSTCIKNVDMSMRRQMYSNILISGGVAEFDGFEERLSIELSKSSPERAPINIETSSKPEISSWLGATVLGEAPGTRAHMVSKAEYEEEGFRAVQRKCL</sequence>
<dbReference type="InterPro" id="IPR043129">
    <property type="entry name" value="ATPase_NBD"/>
</dbReference>
<dbReference type="InterPro" id="IPR004000">
    <property type="entry name" value="Actin"/>
</dbReference>
<dbReference type="EMBL" id="FN653019">
    <property type="protein sequence ID" value="CBY22796.1"/>
    <property type="molecule type" value="Genomic_DNA"/>
</dbReference>
<proteinExistence type="inferred from homology"/>
<dbReference type="InParanoid" id="E4WYN2"/>
<accession>E4WYN2</accession>
<organism evidence="3">
    <name type="scientific">Oikopleura dioica</name>
    <name type="common">Tunicate</name>
    <dbReference type="NCBI Taxonomy" id="34765"/>
    <lineage>
        <taxon>Eukaryota</taxon>
        <taxon>Metazoa</taxon>
        <taxon>Chordata</taxon>
        <taxon>Tunicata</taxon>
        <taxon>Appendicularia</taxon>
        <taxon>Copelata</taxon>
        <taxon>Oikopleuridae</taxon>
        <taxon>Oikopleura</taxon>
    </lineage>
</organism>
<name>E4WYN2_OIKDI</name>
<dbReference type="Proteomes" id="UP000001307">
    <property type="component" value="Unassembled WGS sequence"/>
</dbReference>
<evidence type="ECO:0000256" key="1">
    <source>
        <dbReference type="ARBA" id="ARBA00006752"/>
    </source>
</evidence>
<dbReference type="PRINTS" id="PR00190">
    <property type="entry name" value="ACTIN"/>
</dbReference>
<dbReference type="Proteomes" id="UP000011014">
    <property type="component" value="Unassembled WGS sequence"/>
</dbReference>
<dbReference type="Pfam" id="PF00022">
    <property type="entry name" value="Actin"/>
    <property type="match status" value="1"/>
</dbReference>
<evidence type="ECO:0000313" key="4">
    <source>
        <dbReference type="EMBL" id="CBY37086.1"/>
    </source>
</evidence>
<reference evidence="3" key="1">
    <citation type="journal article" date="2010" name="Science">
        <title>Plasticity of animal genome architecture unmasked by rapid evolution of a pelagic tunicate.</title>
        <authorList>
            <person name="Denoeud F."/>
            <person name="Henriet S."/>
            <person name="Mungpakdee S."/>
            <person name="Aury J.M."/>
            <person name="Da Silva C."/>
            <person name="Brinkmann H."/>
            <person name="Mikhaleva J."/>
            <person name="Olsen L.C."/>
            <person name="Jubin C."/>
            <person name="Canestro C."/>
            <person name="Bouquet J.M."/>
            <person name="Danks G."/>
            <person name="Poulain J."/>
            <person name="Campsteijn C."/>
            <person name="Adamski M."/>
            <person name="Cross I."/>
            <person name="Yadetie F."/>
            <person name="Muffato M."/>
            <person name="Louis A."/>
            <person name="Butcher S."/>
            <person name="Tsagkogeorga G."/>
            <person name="Konrad A."/>
            <person name="Singh S."/>
            <person name="Jensen M.F."/>
            <person name="Cong E.H."/>
            <person name="Eikeseth-Otteraa H."/>
            <person name="Noel B."/>
            <person name="Anthouard V."/>
            <person name="Porcel B.M."/>
            <person name="Kachouri-Lafond R."/>
            <person name="Nishino A."/>
            <person name="Ugolini M."/>
            <person name="Chourrout P."/>
            <person name="Nishida H."/>
            <person name="Aasland R."/>
            <person name="Huzurbazar S."/>
            <person name="Westhof E."/>
            <person name="Delsuc F."/>
            <person name="Lehrach H."/>
            <person name="Reinhardt R."/>
            <person name="Weissenbach J."/>
            <person name="Roy S.W."/>
            <person name="Artiguenave F."/>
            <person name="Postlethwait J.H."/>
            <person name="Manak J.R."/>
            <person name="Thompson E.M."/>
            <person name="Jaillon O."/>
            <person name="Du Pasquier L."/>
            <person name="Boudinot P."/>
            <person name="Liberles D.A."/>
            <person name="Volff J.N."/>
            <person name="Philippe H."/>
            <person name="Lenhard B."/>
            <person name="Roest Crollius H."/>
            <person name="Wincker P."/>
            <person name="Chourrout D."/>
        </authorList>
    </citation>
    <scope>NUCLEOTIDE SEQUENCE [LARGE SCALE GENOMIC DNA]</scope>
</reference>
<dbReference type="Gene3D" id="3.30.420.40">
    <property type="match status" value="2"/>
</dbReference>
<dbReference type="SMART" id="SM00268">
    <property type="entry name" value="ACTIN"/>
    <property type="match status" value="1"/>
</dbReference>
<evidence type="ECO:0000256" key="2">
    <source>
        <dbReference type="RuleBase" id="RU000487"/>
    </source>
</evidence>
<protein>
    <submittedName>
        <fullName evidence="3">Uncharacterized protein</fullName>
    </submittedName>
</protein>
<dbReference type="SUPFAM" id="SSF53067">
    <property type="entry name" value="Actin-like ATPase domain"/>
    <property type="match status" value="2"/>
</dbReference>
<dbReference type="Gene3D" id="3.90.640.10">
    <property type="entry name" value="Actin, Chain A, domain 4"/>
    <property type="match status" value="1"/>
</dbReference>
<gene>
    <name evidence="3" type="ORF">GSOID_T00013570001</name>
    <name evidence="4" type="ORF">GSOID_T00030155001</name>
</gene>